<sequence>MHFIERDSEGRIVRVETAEFSGMTEISEVTTGEISDWLKVSELRASTIQQLQQSDLNMVRVLEDLIEVLMSKGVISITDLPAAAQSKLLNRAAARQTLGGLEGLISDDDERLI</sequence>
<proteinExistence type="predicted"/>
<dbReference type="OrthoDB" id="5703571at2"/>
<accession>A0A3N2S5C3</accession>
<dbReference type="Proteomes" id="UP000268051">
    <property type="component" value="Unassembled WGS sequence"/>
</dbReference>
<name>A0A3N2S5C3_9ENTR</name>
<comment type="caution">
    <text evidence="1">The sequence shown here is derived from an EMBL/GenBank/DDBJ whole genome shotgun (WGS) entry which is preliminary data.</text>
</comment>
<organism evidence="1 2">
    <name type="scientific">Kluyvera ascorbata</name>
    <dbReference type="NCBI Taxonomy" id="51288"/>
    <lineage>
        <taxon>Bacteria</taxon>
        <taxon>Pseudomonadati</taxon>
        <taxon>Pseudomonadota</taxon>
        <taxon>Gammaproteobacteria</taxon>
        <taxon>Enterobacterales</taxon>
        <taxon>Enterobacteriaceae</taxon>
        <taxon>Kluyvera</taxon>
    </lineage>
</organism>
<gene>
    <name evidence="1" type="ORF">EB837_10630</name>
</gene>
<evidence type="ECO:0000313" key="1">
    <source>
        <dbReference type="EMBL" id="ROU14912.1"/>
    </source>
</evidence>
<dbReference type="EMBL" id="RHFN01000008">
    <property type="protein sequence ID" value="ROU14912.1"/>
    <property type="molecule type" value="Genomic_DNA"/>
</dbReference>
<evidence type="ECO:0000313" key="2">
    <source>
        <dbReference type="Proteomes" id="UP000268051"/>
    </source>
</evidence>
<protein>
    <submittedName>
        <fullName evidence="1">Tryptophan synthase subunit beta</fullName>
    </submittedName>
</protein>
<reference evidence="1 2" key="1">
    <citation type="submission" date="2018-10" db="EMBL/GenBank/DDBJ databases">
        <title>Horizontal transference of carbapenem resistance between Klebsiella pneumoniae and Kluyvera ascorbata during abdominal infection: a case report.</title>
        <authorList>
            <person name="Raro O.H.F."/>
            <person name="Lima-Morales D."/>
            <person name="Barth A.L."/>
            <person name="Paim T.G.S."/>
            <person name="Mott M.P."/>
            <person name="Riche C.V.W."/>
            <person name="Teixeira U.F."/>
            <person name="Waechter F."/>
            <person name="Dias C.A.G."/>
        </authorList>
    </citation>
    <scope>NUCLEOTIDE SEQUENCE [LARGE SCALE GENOMIC DNA]</scope>
    <source>
        <strain evidence="1 2">OT2</strain>
    </source>
</reference>
<dbReference type="RefSeq" id="WP_123651183.1">
    <property type="nucleotide sequence ID" value="NZ_JAXOAR010000005.1"/>
</dbReference>
<dbReference type="AlphaFoldDB" id="A0A3N2S5C3"/>